<dbReference type="InterPro" id="IPR013217">
    <property type="entry name" value="Methyltransf_12"/>
</dbReference>
<dbReference type="SMART" id="SM00823">
    <property type="entry name" value="PKS_PP"/>
    <property type="match status" value="2"/>
</dbReference>
<feature type="domain" description="PKS/mFAS DH" evidence="9">
    <location>
        <begin position="1178"/>
        <end position="1448"/>
    </location>
</feature>
<proteinExistence type="inferred from homology"/>
<feature type="domain" description="Ketosynthase family 3 (KS3)" evidence="8">
    <location>
        <begin position="3"/>
        <end position="423"/>
    </location>
</feature>
<keyword evidence="4" id="KW-0511">Multifunctional enzyme</keyword>
<evidence type="ECO:0000259" key="8">
    <source>
        <dbReference type="PROSITE" id="PS52004"/>
    </source>
</evidence>
<feature type="domain" description="Carrier" evidence="7">
    <location>
        <begin position="562"/>
        <end position="635"/>
    </location>
</feature>
<keyword evidence="2" id="KW-0597">Phosphoprotein</keyword>
<dbReference type="InterPro" id="IPR049900">
    <property type="entry name" value="PKS_mFAS_DH"/>
</dbReference>
<evidence type="ECO:0000256" key="4">
    <source>
        <dbReference type="ARBA" id="ARBA00023268"/>
    </source>
</evidence>
<dbReference type="InterPro" id="IPR014031">
    <property type="entry name" value="Ketoacyl_synth_C"/>
</dbReference>
<accession>A0ABV7BPK4</accession>
<dbReference type="SMART" id="SM01294">
    <property type="entry name" value="PKS_PP_betabranch"/>
    <property type="match status" value="1"/>
</dbReference>
<feature type="domain" description="Ketosynthase family 3 (KS3)" evidence="8">
    <location>
        <begin position="647"/>
        <end position="1057"/>
    </location>
</feature>
<dbReference type="Pfam" id="PF00550">
    <property type="entry name" value="PP-binding"/>
    <property type="match status" value="2"/>
</dbReference>
<dbReference type="Pfam" id="PF00109">
    <property type="entry name" value="ketoacyl-synt"/>
    <property type="match status" value="3"/>
</dbReference>
<dbReference type="CDD" id="cd00833">
    <property type="entry name" value="PKS"/>
    <property type="match status" value="3"/>
</dbReference>
<dbReference type="InterPro" id="IPR049552">
    <property type="entry name" value="PKS_DH_N"/>
</dbReference>
<dbReference type="InterPro" id="IPR018201">
    <property type="entry name" value="Ketoacyl_synth_AS"/>
</dbReference>
<dbReference type="PANTHER" id="PTHR43775">
    <property type="entry name" value="FATTY ACID SYNTHASE"/>
    <property type="match status" value="1"/>
</dbReference>
<evidence type="ECO:0000259" key="7">
    <source>
        <dbReference type="PROSITE" id="PS50075"/>
    </source>
</evidence>
<dbReference type="InterPro" id="IPR020841">
    <property type="entry name" value="PKS_Beta-ketoAc_synthase_dom"/>
</dbReference>
<protein>
    <submittedName>
        <fullName evidence="10">SDR family NAD(P)-dependent oxidoreductase</fullName>
    </submittedName>
</protein>
<dbReference type="PROSITE" id="PS50075">
    <property type="entry name" value="CARRIER"/>
    <property type="match status" value="2"/>
</dbReference>
<dbReference type="InterPro" id="IPR049551">
    <property type="entry name" value="PKS_DH_C"/>
</dbReference>
<dbReference type="Pfam" id="PF02801">
    <property type="entry name" value="Ketoacyl-synt_C"/>
    <property type="match status" value="3"/>
</dbReference>
<dbReference type="Pfam" id="PF08659">
    <property type="entry name" value="KR"/>
    <property type="match status" value="1"/>
</dbReference>
<dbReference type="Proteomes" id="UP001595420">
    <property type="component" value="Unassembled WGS sequence"/>
</dbReference>
<dbReference type="Pfam" id="PF14765">
    <property type="entry name" value="PS-DH"/>
    <property type="match status" value="1"/>
</dbReference>
<evidence type="ECO:0000313" key="10">
    <source>
        <dbReference type="EMBL" id="MFC2998821.1"/>
    </source>
</evidence>
<dbReference type="SMART" id="SM00822">
    <property type="entry name" value="PKS_KR"/>
    <property type="match status" value="1"/>
</dbReference>
<feature type="domain" description="Ketosynthase family 3 (KS3)" evidence="8">
    <location>
        <begin position="2345"/>
        <end position="2758"/>
    </location>
</feature>
<keyword evidence="3 6" id="KW-0808">Transferase</keyword>
<dbReference type="SMART" id="SM00825">
    <property type="entry name" value="PKS_KS"/>
    <property type="match status" value="3"/>
</dbReference>
<feature type="active site" description="Proton acceptor; for dehydratase activity" evidence="5">
    <location>
        <position position="1208"/>
    </location>
</feature>
<comment type="similarity">
    <text evidence="6">Belongs to the thiolase-like superfamily. Beta-ketoacyl-ACP synthases family.</text>
</comment>
<reference evidence="11" key="1">
    <citation type="journal article" date="2019" name="Int. J. Syst. Evol. Microbiol.">
        <title>The Global Catalogue of Microorganisms (GCM) 10K type strain sequencing project: providing services to taxonomists for standard genome sequencing and annotation.</title>
        <authorList>
            <consortium name="The Broad Institute Genomics Platform"/>
            <consortium name="The Broad Institute Genome Sequencing Center for Infectious Disease"/>
            <person name="Wu L."/>
            <person name="Ma J."/>
        </authorList>
    </citation>
    <scope>NUCLEOTIDE SEQUENCE [LARGE SCALE GENOMIC DNA]</scope>
    <source>
        <strain evidence="11">CGMCC 1.16855</strain>
    </source>
</reference>
<dbReference type="InterPro" id="IPR020806">
    <property type="entry name" value="PKS_PP-bd"/>
</dbReference>
<dbReference type="InterPro" id="IPR013968">
    <property type="entry name" value="PKS_KR"/>
</dbReference>
<dbReference type="InterPro" id="IPR009081">
    <property type="entry name" value="PP-bd_ACP"/>
</dbReference>
<comment type="caution">
    <text evidence="10">The sequence shown here is derived from an EMBL/GenBank/DDBJ whole genome shotgun (WGS) entry which is preliminary data.</text>
</comment>
<dbReference type="InterPro" id="IPR032821">
    <property type="entry name" value="PKS_assoc"/>
</dbReference>
<dbReference type="PANTHER" id="PTHR43775:SF37">
    <property type="entry name" value="SI:DKEY-61P9.11"/>
    <property type="match status" value="1"/>
</dbReference>
<dbReference type="PROSITE" id="PS52004">
    <property type="entry name" value="KS3_2"/>
    <property type="match status" value="3"/>
</dbReference>
<evidence type="ECO:0000256" key="1">
    <source>
        <dbReference type="ARBA" id="ARBA00022450"/>
    </source>
</evidence>
<sequence>MSTEHVAIIGMAGRFPGAPDLDAFWQNLMQGRESIRRFTPAELREAGFGDAALADPRLVPAFGALADVDRFDAGFFGFPASRAALLDPQQRLLLECAWHALEQAGYGPGAQDAVIGTYLSMTASTYDTGAAKDDLGDGFFALTSRDKDYAATRIAWRLDLTGPALMVQTACSGSLAAVHLAAEAVLSGQCDMAIAGGCSVTLPQGGYRQAEGLMLSATGQLRAFDAAADGAVPGNGLGIVVLKPFSRAVADGDTVLAVIRGSAMNNDGARKADFLAPSVTGQRRAIAEALAMAEVPAESIGLVECHGTGTAIGDPVELRALAQAFGKTQDEARCLIGSVKGNIGHLNAAGGIAGLIKAVLALRHGQVPPSLHFRSINPAIPLAETPFAVAAEACGWPAKSGPRRAGVSSFGFGGTNVHVVLEQAPALPALPPHAGPVVLALSAKDAAALDRATQALAAALEAEDAPALADVAWTLAAGRQAFSHRRAVLVQDRAQAVAALRGGAQAPLPEAALRWCAGDAMAPAALSGVASGRRVPLPGYPFAAERHWHRAPQPAPAVAAGGSLLERLRRLFAETLQEPPEKLDPDATWDRFGIDSLLVGTLTAELKKTYPALRSTVLFEHDTLNRLAAHLADMEPVVAAPAATTQREPIAVIGLAVRLPGAPDLDAFWDLLREGRSGISAVPAERWQGAGHGGFITGVEEFDPLLFGISPREARLIDPQARLALQSAWHAIEDAGYSRAGLRDSAQGRDVGVFMGVMNMPWRLLGLAAAEAGHVVQGNHWSVANRVSHHFDFGGPSLAVDSGCSASLTALHLACESLRRCECGVALAGGVNLILHPVQQAELRRTGVLAQGAECHVFGAAADGFVQGEGVGVAVLKPLSRALADGDAIHGVILGSAVNAGGRTAGYTVPSPRAQAAVVQAAIAASGVAADSIGYVECHGTATALGDPVEIAGLGDGLRAAGRSVEAGALPIGSAKANIGHLESAAGIAGLAKLLLQLRHGEIAPAIHAQPPNPRIDFSLGPFLMPQSVLPWPGATRRGGVSSFGAGGANAHLVAESAPPVVPRAMAEGPHLVRLSARTPDQLRAYAQVLDGWLAVTTEPLADIAWTLAQREAQDHAIALPVQDVPALRAALRRWLADGTLPPRRDVPSPILGRRVHLPGTVFAQERLRLPDVASTAKGLLGPAIPCLGAEARWRVALPATHPVLAHHRVGDRALLPGVAVLDMMQAALSAVGRSTLPLQLRDLAWLAPAEAGEGGLRAELVLSPGAAEALDFRLEQAGVALLRGQVAPFAPASDAALADAARCHEVLEGGAVYARLDSLGLHYGPGFRAITRLAMGEAEAVSEVTCPEDAALTGCALHPGLLDAVLQTAAMLVFRQPGAVRLLPMALDSVQVLGPLPRQGRVEARLLTAADRLDVAAFDAVLRDSAGRAVVVFRGLAGRVDRAAAAPALGDWFLTPGWQAAPAAAAQALTAPLRLAAPGAALDGATVLPPEDWPAYVTRMAPENLVLACAEAEALPLAVFRTLQALRQARGARPARVLLLAAEQSGRATPACAAAMALLRVAHREWPDWRMAWAWLASWDEPALGEPGDSQAREVAWRGGTRFVRVLHPLAVPPAAPAWRQGGHALILGGAGGIGLALAARLAQRHGMRLTLVGRRAEPVEALAPLRAMGSEILYLQADATGPGEMARAVAAARAQHGPIHAAIHSAIVMQDASLDRMSEADFTVALAVKAAGTRALADAVAAEPLDVLVLFSSVNSFAANAGQANYVAGCAYKDALGLELAARGLPVRVVNWGYWGEVGRVADAAHRERLARRGVQPIGTAEGLAALDALLALRDAPQVAVLKGEAKLREALGVVIAAPTLTAAMQAHVMAEAPAMQGAWDEYAAIEAFARRRLLAWWNSAALLPEGARATAAALAAQLGVVSRHAKLFAALLEILERECAIRRDGATLVGQAREAGDVLADMQRFVAAHPPFAAHVTLLETCLGALTDVLRGERLATEVMFPESSLALVQGIYRGNRLGDFCNRLVAAAVAEAVQKPGPVRVLEVGAGTGGTSRSVLARLDARGEVEYVYTDISLAFAQFGRREFGATRPWLSGRMLDVTRDPATQGQQAESCDVVLGANVVHATPDLVRSLSHIRWLLKPGGVLVLYEMTAIHDFGTLTFGLLDGWWMAEDARLPHAPLLDVAGWRARLAEAGFGEVAVFSEPGLTEEAQFRHAVIVARNVTAPQPVPAPRGMRERLRRRAEPETAAPADLVALIRATVAEVLEMRVEDVRPDRSFADYGADSILGVSLVAALAEKLGLPLNPTVLFNHETVEKLARHLSARHGETLRLPQAAPVAESTAPVPVAVIGWSGRFPGAGDIDTLWQNMRAGIDSVGPVPASRWNHAALRAQSPLCPDGGFLEDIESFDPLFFGLSPAEATAIDPQQRLFLQAAWHALEDAGHGPAALAGLTCGVFAGTVAGDYEARLAQAGRVPDARSFTGNAASMLAARIAYRLDLHGPCLSVDTACSSSLVALHLAAESLRRGECDLALAGGVAVMTTPDFYLAATQAGMLSPTGRCRTLDAAADGFVPAEAVACLVLKRLPDAMRDGDEVRGVILATGVNQDGASNGITAPNGAAQTALLREVWSRAGIAPADLGYVELHGTGTRLGDPVELGALREAFGDVALGRCAVGSAKANLGHTLAAAGVVGLIRALLVLRHGTVPPAVNFSNANPLLPLGAESPFVVPCAAQPLGGRLAAVSAFGFSGTNAHAVLAPAPPRATPARAQRNDHLAVLSAETAEALAQRRADLAAWIAAHPEAEIADICATLALGRMHHRPYRAAYVVADAAALRDALAEEASLATTPEARAYLAGDAPDWRALHPQGSFGRLTLPPYPFARRRCWPEAAVAATLFESVMADLAAEGGT</sequence>
<feature type="region of interest" description="C-terminal hotdog fold" evidence="5">
    <location>
        <begin position="1305"/>
        <end position="1448"/>
    </location>
</feature>
<evidence type="ECO:0000256" key="6">
    <source>
        <dbReference type="RuleBase" id="RU003694"/>
    </source>
</evidence>
<dbReference type="Pfam" id="PF22621">
    <property type="entry name" value="CurL-like_PKS_C"/>
    <property type="match status" value="1"/>
</dbReference>
<feature type="active site" description="Proton donor; for dehydratase activity" evidence="5">
    <location>
        <position position="1364"/>
    </location>
</feature>
<organism evidence="10 11">
    <name type="scientific">Falsiroseomonas tokyonensis</name>
    <dbReference type="NCBI Taxonomy" id="430521"/>
    <lineage>
        <taxon>Bacteria</taxon>
        <taxon>Pseudomonadati</taxon>
        <taxon>Pseudomonadota</taxon>
        <taxon>Alphaproteobacteria</taxon>
        <taxon>Acetobacterales</taxon>
        <taxon>Roseomonadaceae</taxon>
        <taxon>Falsiroseomonas</taxon>
    </lineage>
</organism>
<feature type="domain" description="Carrier" evidence="7">
    <location>
        <begin position="2250"/>
        <end position="2327"/>
    </location>
</feature>
<dbReference type="InterPro" id="IPR057326">
    <property type="entry name" value="KR_dom"/>
</dbReference>
<feature type="region of interest" description="N-terminal hotdog fold" evidence="5">
    <location>
        <begin position="1178"/>
        <end position="1295"/>
    </location>
</feature>
<dbReference type="SMART" id="SM00826">
    <property type="entry name" value="PKS_DH"/>
    <property type="match status" value="1"/>
</dbReference>
<dbReference type="Pfam" id="PF21089">
    <property type="entry name" value="PKS_DH_N"/>
    <property type="match status" value="1"/>
</dbReference>
<evidence type="ECO:0000256" key="2">
    <source>
        <dbReference type="ARBA" id="ARBA00022553"/>
    </source>
</evidence>
<evidence type="ECO:0000256" key="5">
    <source>
        <dbReference type="PROSITE-ProRule" id="PRU01363"/>
    </source>
</evidence>
<evidence type="ECO:0000256" key="3">
    <source>
        <dbReference type="ARBA" id="ARBA00022679"/>
    </source>
</evidence>
<name>A0ABV7BPK4_9PROT</name>
<evidence type="ECO:0000259" key="9">
    <source>
        <dbReference type="PROSITE" id="PS52019"/>
    </source>
</evidence>
<dbReference type="RefSeq" id="WP_216834431.1">
    <property type="nucleotide sequence ID" value="NZ_JAFNJS010000001.1"/>
</dbReference>
<dbReference type="Pfam" id="PF16197">
    <property type="entry name" value="KAsynt_C_assoc"/>
    <property type="match status" value="2"/>
</dbReference>
<dbReference type="PROSITE" id="PS00606">
    <property type="entry name" value="KS3_1"/>
    <property type="match status" value="2"/>
</dbReference>
<dbReference type="InterPro" id="IPR014030">
    <property type="entry name" value="Ketoacyl_synth_N"/>
</dbReference>
<dbReference type="InterPro" id="IPR050091">
    <property type="entry name" value="PKS_NRPS_Biosynth_Enz"/>
</dbReference>
<evidence type="ECO:0000313" key="11">
    <source>
        <dbReference type="Proteomes" id="UP001595420"/>
    </source>
</evidence>
<dbReference type="PROSITE" id="PS52019">
    <property type="entry name" value="PKS_MFAS_DH"/>
    <property type="match status" value="1"/>
</dbReference>
<dbReference type="CDD" id="cd02440">
    <property type="entry name" value="AdoMet_MTases"/>
    <property type="match status" value="1"/>
</dbReference>
<dbReference type="InterPro" id="IPR020807">
    <property type="entry name" value="PKS_DH"/>
</dbReference>
<dbReference type="Pfam" id="PF08242">
    <property type="entry name" value="Methyltransf_12"/>
    <property type="match status" value="1"/>
</dbReference>
<gene>
    <name evidence="10" type="ORF">ACFOD3_02890</name>
</gene>
<dbReference type="EMBL" id="JBHRSB010000001">
    <property type="protein sequence ID" value="MFC2998821.1"/>
    <property type="molecule type" value="Genomic_DNA"/>
</dbReference>
<keyword evidence="11" id="KW-1185">Reference proteome</keyword>
<keyword evidence="1" id="KW-0596">Phosphopantetheine</keyword>